<sequence length="113" mass="12756">MGFPQKDTAATPNALRYRYKIPIKIAMGTSPKFQNFPHSLCAPRNLTIFQKIFAALAAKFIQQNNFLIHYQLLHLGVSLRAGLFAKSFAGVVWLLLQDFGGSRKRIPLRSLTH</sequence>
<accession>A0A434A2H8</accession>
<name>A0A434A2H8_9FLAO</name>
<dbReference type="Proteomes" id="UP000288102">
    <property type="component" value="Unassembled WGS sequence"/>
</dbReference>
<organism evidence="1 2">
    <name type="scientific">Flavobacterium cupreum</name>
    <dbReference type="NCBI Taxonomy" id="2133766"/>
    <lineage>
        <taxon>Bacteria</taxon>
        <taxon>Pseudomonadati</taxon>
        <taxon>Bacteroidota</taxon>
        <taxon>Flavobacteriia</taxon>
        <taxon>Flavobacteriales</taxon>
        <taxon>Flavobacteriaceae</taxon>
        <taxon>Flavobacterium</taxon>
    </lineage>
</organism>
<evidence type="ECO:0000313" key="1">
    <source>
        <dbReference type="EMBL" id="RUT68598.1"/>
    </source>
</evidence>
<comment type="caution">
    <text evidence="1">The sequence shown here is derived from an EMBL/GenBank/DDBJ whole genome shotgun (WGS) entry which is preliminary data.</text>
</comment>
<evidence type="ECO:0000313" key="2">
    <source>
        <dbReference type="Proteomes" id="UP000288102"/>
    </source>
</evidence>
<keyword evidence="2" id="KW-1185">Reference proteome</keyword>
<proteinExistence type="predicted"/>
<dbReference type="EMBL" id="QWDM01000015">
    <property type="protein sequence ID" value="RUT68598.1"/>
    <property type="molecule type" value="Genomic_DNA"/>
</dbReference>
<reference evidence="2" key="1">
    <citation type="journal article" date="2019" name="Syst. Appl. Microbiol.">
        <title>Flavobacterium circumlabens sp. nov. and Flavobacterium cupreum sp. nov., two psychrotrophic species isolated from Antarctic environmental samples.</title>
        <authorList>
            <person name="Kralova S."/>
            <person name="Busse H.-J."/>
            <person name="Svec P."/>
            <person name="Maslanova I."/>
            <person name="Stankova E."/>
            <person name="Bartak M."/>
            <person name="Sedlacek I."/>
        </authorList>
    </citation>
    <scope>NUCLEOTIDE SEQUENCE [LARGE SCALE GENOMIC DNA]</scope>
    <source>
        <strain evidence="2">CCM 8825</strain>
    </source>
</reference>
<gene>
    <name evidence="1" type="ORF">D0817_19765</name>
</gene>
<dbReference type="AlphaFoldDB" id="A0A434A2H8"/>
<protein>
    <submittedName>
        <fullName evidence="1">Uncharacterized protein</fullName>
    </submittedName>
</protein>